<feature type="region of interest" description="Disordered" evidence="1">
    <location>
        <begin position="1"/>
        <end position="33"/>
    </location>
</feature>
<dbReference type="AlphaFoldDB" id="A0A1I4MRM3"/>
<feature type="transmembrane region" description="Helical" evidence="2">
    <location>
        <begin position="47"/>
        <end position="69"/>
    </location>
</feature>
<keyword evidence="2" id="KW-1133">Transmembrane helix</keyword>
<gene>
    <name evidence="3" type="ORF">SAMN04487943_10740</name>
</gene>
<accession>A0A1I4MRM3</accession>
<keyword evidence="2" id="KW-0472">Membrane</keyword>
<protein>
    <recommendedName>
        <fullName evidence="5">Phage capsid protein</fullName>
    </recommendedName>
</protein>
<keyword evidence="2" id="KW-0812">Transmembrane</keyword>
<feature type="compositionally biased region" description="Polar residues" evidence="1">
    <location>
        <begin position="24"/>
        <end position="33"/>
    </location>
</feature>
<sequence>MSENQETPEQRRERLRQEELRGNPTGNLNDATYRASNGSLVDLVGGLGWKGTGILILVIIVGFIIYSVFFR</sequence>
<evidence type="ECO:0008006" key="5">
    <source>
        <dbReference type="Google" id="ProtNLM"/>
    </source>
</evidence>
<dbReference type="RefSeq" id="WP_091484128.1">
    <property type="nucleotide sequence ID" value="NZ_FOTR01000007.1"/>
</dbReference>
<dbReference type="Pfam" id="PF19893">
    <property type="entry name" value="DUF6366"/>
    <property type="match status" value="1"/>
</dbReference>
<dbReference type="EMBL" id="FOTR01000007">
    <property type="protein sequence ID" value="SFM05685.1"/>
    <property type="molecule type" value="Genomic_DNA"/>
</dbReference>
<proteinExistence type="predicted"/>
<name>A0A1I4MRM3_9BACI</name>
<dbReference type="InterPro" id="IPR045946">
    <property type="entry name" value="DUF6366"/>
</dbReference>
<evidence type="ECO:0000313" key="3">
    <source>
        <dbReference type="EMBL" id="SFM05685.1"/>
    </source>
</evidence>
<reference evidence="4" key="1">
    <citation type="submission" date="2016-10" db="EMBL/GenBank/DDBJ databases">
        <authorList>
            <person name="Varghese N."/>
            <person name="Submissions S."/>
        </authorList>
    </citation>
    <scope>NUCLEOTIDE SEQUENCE [LARGE SCALE GENOMIC DNA]</scope>
    <source>
        <strain evidence="4">CGMCC 1.4250</strain>
    </source>
</reference>
<feature type="compositionally biased region" description="Basic and acidic residues" evidence="1">
    <location>
        <begin position="8"/>
        <end position="21"/>
    </location>
</feature>
<keyword evidence="4" id="KW-1185">Reference proteome</keyword>
<evidence type="ECO:0000256" key="1">
    <source>
        <dbReference type="SAM" id="MobiDB-lite"/>
    </source>
</evidence>
<dbReference type="OrthoDB" id="2935923at2"/>
<organism evidence="3 4">
    <name type="scientific">Gracilibacillus orientalis</name>
    <dbReference type="NCBI Taxonomy" id="334253"/>
    <lineage>
        <taxon>Bacteria</taxon>
        <taxon>Bacillati</taxon>
        <taxon>Bacillota</taxon>
        <taxon>Bacilli</taxon>
        <taxon>Bacillales</taxon>
        <taxon>Bacillaceae</taxon>
        <taxon>Gracilibacillus</taxon>
    </lineage>
</organism>
<evidence type="ECO:0000256" key="2">
    <source>
        <dbReference type="SAM" id="Phobius"/>
    </source>
</evidence>
<dbReference type="Proteomes" id="UP000198565">
    <property type="component" value="Unassembled WGS sequence"/>
</dbReference>
<evidence type="ECO:0000313" key="4">
    <source>
        <dbReference type="Proteomes" id="UP000198565"/>
    </source>
</evidence>